<feature type="signal peptide" evidence="2">
    <location>
        <begin position="1"/>
        <end position="21"/>
    </location>
</feature>
<reference evidence="4 5" key="1">
    <citation type="submission" date="2023-05" db="EMBL/GenBank/DDBJ databases">
        <title>Novel species of genus Flectobacillus isolated from stream in China.</title>
        <authorList>
            <person name="Lu H."/>
        </authorList>
    </citation>
    <scope>NUCLEOTIDE SEQUENCE [LARGE SCALE GENOMIC DNA]</scope>
    <source>
        <strain evidence="4 5">KCTC 42575</strain>
    </source>
</reference>
<evidence type="ECO:0000259" key="3">
    <source>
        <dbReference type="Pfam" id="PF05036"/>
    </source>
</evidence>
<feature type="region of interest" description="Disordered" evidence="1">
    <location>
        <begin position="25"/>
        <end position="46"/>
    </location>
</feature>
<protein>
    <submittedName>
        <fullName evidence="4">SPOR domain-containing protein</fullName>
    </submittedName>
</protein>
<feature type="chain" id="PRO_5045764992" evidence="2">
    <location>
        <begin position="22"/>
        <end position="196"/>
    </location>
</feature>
<keyword evidence="2" id="KW-0732">Signal</keyword>
<accession>A0ABT6Y6R4</accession>
<sequence length="196" mass="22149">MKKHIGIIGFYGILLLTSACASQSPTASTQTGIASSKTKSGEASRNEHHVFQQDLSSFRPKFKDQDDASQVVNSAKASKIVFDNRDVPLYINKRLDPILDTIASQNKNIKFANGFRIQIYVGNDRKSADDAKVYTYQTYPEIFPYLTFQQPVYKVKVGDFLNRMDAERYFASIKETYPSALILPDKVEIKKGMFVK</sequence>
<feature type="compositionally biased region" description="Polar residues" evidence="1">
    <location>
        <begin position="25"/>
        <end position="38"/>
    </location>
</feature>
<dbReference type="RefSeq" id="WP_095160267.1">
    <property type="nucleotide sequence ID" value="NZ_JASHIF010000007.1"/>
</dbReference>
<gene>
    <name evidence="4" type="ORF">QM524_08095</name>
</gene>
<comment type="caution">
    <text evidence="4">The sequence shown here is derived from an EMBL/GenBank/DDBJ whole genome shotgun (WGS) entry which is preliminary data.</text>
</comment>
<keyword evidence="5" id="KW-1185">Reference proteome</keyword>
<proteinExistence type="predicted"/>
<organism evidence="4 5">
    <name type="scientific">Flectobacillus roseus</name>
    <dbReference type="NCBI Taxonomy" id="502259"/>
    <lineage>
        <taxon>Bacteria</taxon>
        <taxon>Pseudomonadati</taxon>
        <taxon>Bacteroidota</taxon>
        <taxon>Cytophagia</taxon>
        <taxon>Cytophagales</taxon>
        <taxon>Flectobacillaceae</taxon>
        <taxon>Flectobacillus</taxon>
    </lineage>
</organism>
<evidence type="ECO:0000313" key="4">
    <source>
        <dbReference type="EMBL" id="MDI9859164.1"/>
    </source>
</evidence>
<evidence type="ECO:0000256" key="2">
    <source>
        <dbReference type="SAM" id="SignalP"/>
    </source>
</evidence>
<dbReference type="Pfam" id="PF05036">
    <property type="entry name" value="SPOR"/>
    <property type="match status" value="1"/>
</dbReference>
<dbReference type="InterPro" id="IPR007730">
    <property type="entry name" value="SPOR-like_dom"/>
</dbReference>
<dbReference type="EMBL" id="JASHIF010000007">
    <property type="protein sequence ID" value="MDI9859164.1"/>
    <property type="molecule type" value="Genomic_DNA"/>
</dbReference>
<feature type="domain" description="SPOR" evidence="3">
    <location>
        <begin position="113"/>
        <end position="182"/>
    </location>
</feature>
<evidence type="ECO:0000256" key="1">
    <source>
        <dbReference type="SAM" id="MobiDB-lite"/>
    </source>
</evidence>
<dbReference type="PROSITE" id="PS51257">
    <property type="entry name" value="PROKAR_LIPOPROTEIN"/>
    <property type="match status" value="1"/>
</dbReference>
<evidence type="ECO:0000313" key="5">
    <source>
        <dbReference type="Proteomes" id="UP001236507"/>
    </source>
</evidence>
<name>A0ABT6Y6R4_9BACT</name>
<dbReference type="Proteomes" id="UP001236507">
    <property type="component" value="Unassembled WGS sequence"/>
</dbReference>